<proteinExistence type="inferred from homology"/>
<gene>
    <name evidence="4" type="ORF">PENCOP_c011G03864</name>
</gene>
<dbReference type="InterPro" id="IPR050425">
    <property type="entry name" value="NAD(P)_dehydrat-like"/>
</dbReference>
<comment type="similarity">
    <text evidence="2">Belongs to the NAD(P)-dependent epimerase/dehydratase family. Dihydroflavonol-4-reductase subfamily.</text>
</comment>
<dbReference type="STRING" id="36646.A0A1V6UEN7"/>
<evidence type="ECO:0000259" key="3">
    <source>
        <dbReference type="Pfam" id="PF01370"/>
    </source>
</evidence>
<dbReference type="SUPFAM" id="SSF51735">
    <property type="entry name" value="NAD(P)-binding Rossmann-fold domains"/>
    <property type="match status" value="1"/>
</dbReference>
<dbReference type="EMBL" id="MDDG01000011">
    <property type="protein sequence ID" value="OQE36890.1"/>
    <property type="molecule type" value="Genomic_DNA"/>
</dbReference>
<protein>
    <recommendedName>
        <fullName evidence="3">NAD-dependent epimerase/dehydratase domain-containing protein</fullName>
    </recommendedName>
</protein>
<evidence type="ECO:0000256" key="1">
    <source>
        <dbReference type="ARBA" id="ARBA00023002"/>
    </source>
</evidence>
<dbReference type="Proteomes" id="UP000191500">
    <property type="component" value="Unassembled WGS sequence"/>
</dbReference>
<organism evidence="4 5">
    <name type="scientific">Penicillium coprophilum</name>
    <dbReference type="NCBI Taxonomy" id="36646"/>
    <lineage>
        <taxon>Eukaryota</taxon>
        <taxon>Fungi</taxon>
        <taxon>Dikarya</taxon>
        <taxon>Ascomycota</taxon>
        <taxon>Pezizomycotina</taxon>
        <taxon>Eurotiomycetes</taxon>
        <taxon>Eurotiomycetidae</taxon>
        <taxon>Eurotiales</taxon>
        <taxon>Aspergillaceae</taxon>
        <taxon>Penicillium</taxon>
    </lineage>
</organism>
<evidence type="ECO:0000313" key="4">
    <source>
        <dbReference type="EMBL" id="OQE36890.1"/>
    </source>
</evidence>
<dbReference type="PANTHER" id="PTHR10366:SF562">
    <property type="entry name" value="ALDEHYDE REDUCTASE II (AFU_ORTHOLOGUE AFUA_1G11360)"/>
    <property type="match status" value="1"/>
</dbReference>
<evidence type="ECO:0000313" key="5">
    <source>
        <dbReference type="Proteomes" id="UP000191500"/>
    </source>
</evidence>
<evidence type="ECO:0000256" key="2">
    <source>
        <dbReference type="ARBA" id="ARBA00023445"/>
    </source>
</evidence>
<accession>A0A1V6UEN7</accession>
<comment type="caution">
    <text evidence="4">The sequence shown here is derived from an EMBL/GenBank/DDBJ whole genome shotgun (WGS) entry which is preliminary data.</text>
</comment>
<dbReference type="InterPro" id="IPR036291">
    <property type="entry name" value="NAD(P)-bd_dom_sf"/>
</dbReference>
<dbReference type="Pfam" id="PF01370">
    <property type="entry name" value="Epimerase"/>
    <property type="match status" value="1"/>
</dbReference>
<reference evidence="5" key="1">
    <citation type="journal article" date="2017" name="Nat. Microbiol.">
        <title>Global analysis of biosynthetic gene clusters reveals vast potential of secondary metabolite production in Penicillium species.</title>
        <authorList>
            <person name="Nielsen J.C."/>
            <person name="Grijseels S."/>
            <person name="Prigent S."/>
            <person name="Ji B."/>
            <person name="Dainat J."/>
            <person name="Nielsen K.F."/>
            <person name="Frisvad J.C."/>
            <person name="Workman M."/>
            <person name="Nielsen J."/>
        </authorList>
    </citation>
    <scope>NUCLEOTIDE SEQUENCE [LARGE SCALE GENOMIC DNA]</scope>
    <source>
        <strain evidence="5">IBT 31321</strain>
    </source>
</reference>
<feature type="domain" description="NAD-dependent epimerase/dehydratase" evidence="3">
    <location>
        <begin position="14"/>
        <end position="194"/>
    </location>
</feature>
<keyword evidence="5" id="KW-1185">Reference proteome</keyword>
<keyword evidence="1" id="KW-0560">Oxidoreductase</keyword>
<dbReference type="GO" id="GO:0016616">
    <property type="term" value="F:oxidoreductase activity, acting on the CH-OH group of donors, NAD or NADP as acceptor"/>
    <property type="evidence" value="ECO:0007669"/>
    <property type="project" value="TreeGrafter"/>
</dbReference>
<sequence>MATQEYCLPRGSRILVTGANGFIGSNVVHNLLELGFKVRGTVRSEKPWLDEMFQGKFGQEAYESVVLVNFENVDTLVEVMDGVSGVAHVASDVSFSSNPEEVVPWVVKAVDNLLEAASRHCDIQRVVMTSSSIAALFPEPNKEGIVVREDSFNDDAIKQAYNPDTPEHMKGLFTYAASKTEGEKAAWKWMEKNKPDFQFNTVLPDFTVSSFLGWQIQKDGINSNKLGRILHEEIAGSTMGWVRGLTKGNADSFGSFMPQYFCDVIDIARLHAAALLDPNTVSRRLFGFTAPVNLTDMISAIRKLRPDNTLIPDTPVDEGRDLSEILPAKEAENLLREFWGREGWTSLEESIAQGIEGH</sequence>
<dbReference type="AlphaFoldDB" id="A0A1V6UEN7"/>
<name>A0A1V6UEN7_9EURO</name>
<dbReference type="Gene3D" id="3.40.50.720">
    <property type="entry name" value="NAD(P)-binding Rossmann-like Domain"/>
    <property type="match status" value="1"/>
</dbReference>
<dbReference type="InterPro" id="IPR001509">
    <property type="entry name" value="Epimerase_deHydtase"/>
</dbReference>
<dbReference type="PANTHER" id="PTHR10366">
    <property type="entry name" value="NAD DEPENDENT EPIMERASE/DEHYDRATASE"/>
    <property type="match status" value="1"/>
</dbReference>